<dbReference type="CDD" id="cd01949">
    <property type="entry name" value="GGDEF"/>
    <property type="match status" value="1"/>
</dbReference>
<comment type="catalytic activity">
    <reaction evidence="3">
        <text>2 GTP = 3',3'-c-di-GMP + 2 diphosphate</text>
        <dbReference type="Rhea" id="RHEA:24898"/>
        <dbReference type="ChEBI" id="CHEBI:33019"/>
        <dbReference type="ChEBI" id="CHEBI:37565"/>
        <dbReference type="ChEBI" id="CHEBI:58805"/>
        <dbReference type="EC" id="2.7.7.65"/>
    </reaction>
</comment>
<dbReference type="SUPFAM" id="SSF55781">
    <property type="entry name" value="GAF domain-like"/>
    <property type="match status" value="2"/>
</dbReference>
<dbReference type="EC" id="2.7.7.65" evidence="2"/>
<dbReference type="NCBIfam" id="TIGR00254">
    <property type="entry name" value="GGDEF"/>
    <property type="match status" value="1"/>
</dbReference>
<dbReference type="SUPFAM" id="SSF55785">
    <property type="entry name" value="PYP-like sensor domain (PAS domain)"/>
    <property type="match status" value="2"/>
</dbReference>
<reference evidence="6 7" key="1">
    <citation type="journal article" date="2011" name="J. Bacteriol.">
        <title>Complete genome sequence of seawater bacterium Glaciecola nitratireducens FR1064T.</title>
        <authorList>
            <person name="Bian F."/>
            <person name="Qin Q.L."/>
            <person name="Xie B.B."/>
            <person name="Shu Y.L."/>
            <person name="Zhang X.Y."/>
            <person name="Yu Y."/>
            <person name="Chen B."/>
            <person name="Chen X.L."/>
            <person name="Zhou B.C."/>
            <person name="Zhang Y.Z."/>
        </authorList>
    </citation>
    <scope>NUCLEOTIDE SEQUENCE [LARGE SCALE GENOMIC DNA]</scope>
    <source>
        <strain evidence="7">JCM 12485 / KCTC 12276 / FR1064</strain>
    </source>
</reference>
<dbReference type="InterPro" id="IPR013655">
    <property type="entry name" value="PAS_fold_3"/>
</dbReference>
<evidence type="ECO:0000256" key="2">
    <source>
        <dbReference type="ARBA" id="ARBA00012528"/>
    </source>
</evidence>
<dbReference type="InterPro" id="IPR003018">
    <property type="entry name" value="GAF"/>
</dbReference>
<dbReference type="FunFam" id="3.30.70.270:FF:000001">
    <property type="entry name" value="Diguanylate cyclase domain protein"/>
    <property type="match status" value="1"/>
</dbReference>
<dbReference type="PANTHER" id="PTHR45138">
    <property type="entry name" value="REGULATORY COMPONENTS OF SENSORY TRANSDUCTION SYSTEM"/>
    <property type="match status" value="1"/>
</dbReference>
<dbReference type="InterPro" id="IPR035965">
    <property type="entry name" value="PAS-like_dom_sf"/>
</dbReference>
<evidence type="ECO:0000313" key="6">
    <source>
        <dbReference type="EMBL" id="AEP31134.1"/>
    </source>
</evidence>
<dbReference type="RefSeq" id="WP_014110006.1">
    <property type="nucleotide sequence ID" value="NC_016041.1"/>
</dbReference>
<dbReference type="AlphaFoldDB" id="G4QDV5"/>
<dbReference type="InterPro" id="IPR043128">
    <property type="entry name" value="Rev_trsase/Diguanyl_cyclase"/>
</dbReference>
<dbReference type="Pfam" id="PF13185">
    <property type="entry name" value="GAF_2"/>
    <property type="match status" value="2"/>
</dbReference>
<proteinExistence type="predicted"/>
<dbReference type="SMART" id="SM00267">
    <property type="entry name" value="GGDEF"/>
    <property type="match status" value="1"/>
</dbReference>
<dbReference type="Pfam" id="PF08447">
    <property type="entry name" value="PAS_3"/>
    <property type="match status" value="1"/>
</dbReference>
<dbReference type="HOGENOM" id="CLU_362375_0_0_6"/>
<feature type="domain" description="GGDEF" evidence="5">
    <location>
        <begin position="642"/>
        <end position="773"/>
    </location>
</feature>
<dbReference type="GO" id="GO:0052621">
    <property type="term" value="F:diguanylate cyclase activity"/>
    <property type="evidence" value="ECO:0007669"/>
    <property type="project" value="UniProtKB-EC"/>
</dbReference>
<name>G4QDV5_GLANF</name>
<dbReference type="Pfam" id="PF00990">
    <property type="entry name" value="GGDEF"/>
    <property type="match status" value="1"/>
</dbReference>
<dbReference type="Gene3D" id="3.30.450.20">
    <property type="entry name" value="PAS domain"/>
    <property type="match status" value="2"/>
</dbReference>
<dbReference type="PANTHER" id="PTHR45138:SF9">
    <property type="entry name" value="DIGUANYLATE CYCLASE DGCM-RELATED"/>
    <property type="match status" value="1"/>
</dbReference>
<dbReference type="InterPro" id="IPR001610">
    <property type="entry name" value="PAC"/>
</dbReference>
<dbReference type="PROSITE" id="PS50113">
    <property type="entry name" value="PAC"/>
    <property type="match status" value="1"/>
</dbReference>
<dbReference type="InterPro" id="IPR050469">
    <property type="entry name" value="Diguanylate_Cyclase"/>
</dbReference>
<gene>
    <name evidence="6" type="ordered locus">GNIT_3038</name>
</gene>
<evidence type="ECO:0000256" key="3">
    <source>
        <dbReference type="ARBA" id="ARBA00034247"/>
    </source>
</evidence>
<dbReference type="InterPro" id="IPR000700">
    <property type="entry name" value="PAS-assoc_C"/>
</dbReference>
<dbReference type="Gene3D" id="3.30.450.40">
    <property type="match status" value="2"/>
</dbReference>
<evidence type="ECO:0000259" key="4">
    <source>
        <dbReference type="PROSITE" id="PS50113"/>
    </source>
</evidence>
<protein>
    <recommendedName>
        <fullName evidence="2">diguanylate cyclase</fullName>
        <ecNumber evidence="2">2.7.7.65</ecNumber>
    </recommendedName>
</protein>
<comment type="cofactor">
    <cofactor evidence="1">
        <name>Mg(2+)</name>
        <dbReference type="ChEBI" id="CHEBI:18420"/>
    </cofactor>
</comment>
<dbReference type="SMART" id="SM00065">
    <property type="entry name" value="GAF"/>
    <property type="match status" value="1"/>
</dbReference>
<dbReference type="InterPro" id="IPR029016">
    <property type="entry name" value="GAF-like_dom_sf"/>
</dbReference>
<dbReference type="NCBIfam" id="TIGR00229">
    <property type="entry name" value="sensory_box"/>
    <property type="match status" value="1"/>
</dbReference>
<dbReference type="SUPFAM" id="SSF55073">
    <property type="entry name" value="Nucleotide cyclase"/>
    <property type="match status" value="1"/>
</dbReference>
<evidence type="ECO:0000259" key="5">
    <source>
        <dbReference type="PROSITE" id="PS50887"/>
    </source>
</evidence>
<feature type="domain" description="PAC" evidence="4">
    <location>
        <begin position="371"/>
        <end position="424"/>
    </location>
</feature>
<dbReference type="eggNOG" id="COG2202">
    <property type="taxonomic scope" value="Bacteria"/>
</dbReference>
<dbReference type="CDD" id="cd00130">
    <property type="entry name" value="PAS"/>
    <property type="match status" value="1"/>
</dbReference>
<dbReference type="InterPro" id="IPR000014">
    <property type="entry name" value="PAS"/>
</dbReference>
<dbReference type="KEGG" id="gni:GNIT_3038"/>
<dbReference type="InterPro" id="IPR029787">
    <property type="entry name" value="Nucleotide_cyclase"/>
</dbReference>
<dbReference type="Proteomes" id="UP000009282">
    <property type="component" value="Chromosome"/>
</dbReference>
<dbReference type="Gene3D" id="3.30.70.270">
    <property type="match status" value="1"/>
</dbReference>
<organism evidence="6 7">
    <name type="scientific">Glaciecola nitratireducens (strain JCM 12485 / KCTC 12276 / FR1064)</name>
    <dbReference type="NCBI Taxonomy" id="1085623"/>
    <lineage>
        <taxon>Bacteria</taxon>
        <taxon>Pseudomonadati</taxon>
        <taxon>Pseudomonadota</taxon>
        <taxon>Gammaproteobacteria</taxon>
        <taxon>Alteromonadales</taxon>
        <taxon>Alteromonadaceae</taxon>
        <taxon>Brumicola</taxon>
    </lineage>
</organism>
<evidence type="ECO:0000313" key="7">
    <source>
        <dbReference type="Proteomes" id="UP000009282"/>
    </source>
</evidence>
<dbReference type="SMART" id="SM00086">
    <property type="entry name" value="PAC"/>
    <property type="match status" value="2"/>
</dbReference>
<sequence length="773" mass="87118">MSKAMLAKQVESNDSILTKSSYYSPTIQKALDNVVLAVQDKLNILDVAIALLENKELLLVSNMDGCDKTVAFTKQLCAKTIELNDTLRIEDIRTDEGYVNSDAPNDASKMCGFIGIPIRKENTAVGALHLFSENIADLTKEELEFLNTKAETISIALTAANFSHQFMIEHNLLSKGPISSLIVDSKPGWPTVFVSANCYSLLGLDAKTNELPFRIDDFIHPDHKVVFKRSLTFHRSTQIQDLETEYDVVLPSGEYKSIRQVSYGEYSEAGKLIYVRLYLIDQTSQKELEVRLRKVKERSSLIIETLDLATWDFDPIANFTQVNHRWYEMIGLNFEDQEPAKNVWERRLHPLDKKRVTEELDDLTAGNRDTLNQIYRIRHETGHWIWVEGFGKTVEYNSEGKPSRIIGTQRDVTEQHKAIIIRQKQDALVALMSKAQEVFLEESDLRAACSSIFESLLDLAESEFGFIGERIISEKGKVALKIQAISDISWDTQSKELYSRYVNDGLVFENLDNLFGRVITTENEVISNDVAKDAHSSGTPKGHPDMDCFLGLPIKFDGVVYGMIGLANRVVGYDRELIDFLKPLLANLGLLMRVRGIEAARVSAERELKSLATTDDLTQLPNRRVFTTHVESAYQLLKRHGESFCVAIIDIDYFKSINDSFGHDAGDEVLKRFAKILLDGKRANDLIARFGGEEFALIAAKTSIEEAIIACERIRTDIEESDFSQQVLSRKITVSIGVTQSLTGEESIDEIIKRADLALYKAKEGGRNRVESM</sequence>
<evidence type="ECO:0000256" key="1">
    <source>
        <dbReference type="ARBA" id="ARBA00001946"/>
    </source>
</evidence>
<dbReference type="eggNOG" id="COG3706">
    <property type="taxonomic scope" value="Bacteria"/>
</dbReference>
<dbReference type="STRING" id="1085623.GNIT_3038"/>
<accession>G4QDV5</accession>
<dbReference type="PROSITE" id="PS50887">
    <property type="entry name" value="GGDEF"/>
    <property type="match status" value="1"/>
</dbReference>
<dbReference type="InterPro" id="IPR000160">
    <property type="entry name" value="GGDEF_dom"/>
</dbReference>
<dbReference type="OrthoDB" id="5620448at2"/>
<dbReference type="EMBL" id="CP003060">
    <property type="protein sequence ID" value="AEP31134.1"/>
    <property type="molecule type" value="Genomic_DNA"/>
</dbReference>
<keyword evidence="7" id="KW-1185">Reference proteome</keyword>